<name>A0AAE2D2R0_SCHME</name>
<dbReference type="EMBL" id="JALJAT010000005">
    <property type="protein sequence ID" value="KAK4469313.1"/>
    <property type="molecule type" value="Genomic_DNA"/>
</dbReference>
<dbReference type="AlphaFoldDB" id="A0AAE2D2R0"/>
<evidence type="ECO:0000313" key="1">
    <source>
        <dbReference type="EMBL" id="KAK4469313.1"/>
    </source>
</evidence>
<sequence>MAVNSALKLKLDELFLRWLTDKATQNVLRENLMQVKAEQPIETMLSLPSEMVIGPMSASLYGYFYGPSHHESSILNPDGPCNNTSSAFNLSGPITSPRPNTPSYFPQLPFAKLCSPRSPRRHVSASGVLSVQNTKVGYFCTLHDYIG</sequence>
<organism evidence="1 2">
    <name type="scientific">Schistosoma mekongi</name>
    <name type="common">Parasitic worm</name>
    <dbReference type="NCBI Taxonomy" id="38744"/>
    <lineage>
        <taxon>Eukaryota</taxon>
        <taxon>Metazoa</taxon>
        <taxon>Spiralia</taxon>
        <taxon>Lophotrochozoa</taxon>
        <taxon>Platyhelminthes</taxon>
        <taxon>Trematoda</taxon>
        <taxon>Digenea</taxon>
        <taxon>Strigeidida</taxon>
        <taxon>Schistosomatoidea</taxon>
        <taxon>Schistosomatidae</taxon>
        <taxon>Schistosoma</taxon>
    </lineage>
</organism>
<keyword evidence="2" id="KW-1185">Reference proteome</keyword>
<comment type="caution">
    <text evidence="1">The sequence shown here is derived from an EMBL/GenBank/DDBJ whole genome shotgun (WGS) entry which is preliminary data.</text>
</comment>
<reference evidence="1" key="1">
    <citation type="submission" date="2022-04" db="EMBL/GenBank/DDBJ databases">
        <authorList>
            <person name="Xu L."/>
            <person name="Lv Z."/>
        </authorList>
    </citation>
    <scope>NUCLEOTIDE SEQUENCE</scope>
    <source>
        <strain evidence="1">LV_2022a</strain>
    </source>
</reference>
<protein>
    <submittedName>
        <fullName evidence="1">Uncharacterized protein</fullName>
    </submittedName>
</protein>
<reference evidence="1" key="2">
    <citation type="journal article" date="2023" name="Infect Dis Poverty">
        <title>Chromosome-scale genome of the human blood fluke Schistosoma mekongi and its implications for public health.</title>
        <authorList>
            <person name="Zhou M."/>
            <person name="Xu L."/>
            <person name="Xu D."/>
            <person name="Chen W."/>
            <person name="Khan J."/>
            <person name="Hu Y."/>
            <person name="Huang H."/>
            <person name="Wei H."/>
            <person name="Zhang Y."/>
            <person name="Chusongsang P."/>
            <person name="Tanasarnprasert K."/>
            <person name="Hu X."/>
            <person name="Limpanont Y."/>
            <person name="Lv Z."/>
        </authorList>
    </citation>
    <scope>NUCLEOTIDE SEQUENCE</scope>
    <source>
        <strain evidence="1">LV_2022a</strain>
    </source>
</reference>
<dbReference type="Proteomes" id="UP001292079">
    <property type="component" value="Unassembled WGS sequence"/>
</dbReference>
<evidence type="ECO:0000313" key="2">
    <source>
        <dbReference type="Proteomes" id="UP001292079"/>
    </source>
</evidence>
<gene>
    <name evidence="1" type="ORF">MN116_006877</name>
</gene>
<proteinExistence type="predicted"/>
<accession>A0AAE2D2R0</accession>